<evidence type="ECO:0000259" key="4">
    <source>
        <dbReference type="PROSITE" id="PS50013"/>
    </source>
</evidence>
<dbReference type="InterPro" id="IPR023779">
    <property type="entry name" value="Chromodomain_CS"/>
</dbReference>
<dbReference type="Gene3D" id="2.40.50.40">
    <property type="match status" value="1"/>
</dbReference>
<dbReference type="PROSITE" id="PS50013">
    <property type="entry name" value="CHROMO_2"/>
    <property type="match status" value="1"/>
</dbReference>
<evidence type="ECO:0000256" key="3">
    <source>
        <dbReference type="SAM" id="MobiDB-lite"/>
    </source>
</evidence>
<reference evidence="5 6" key="1">
    <citation type="journal article" date="2018" name="Gigascience">
        <title>Genomes of trombidid mites reveal novel predicted allergens and laterally-transferred genes associated with secondary metabolism.</title>
        <authorList>
            <person name="Dong X."/>
            <person name="Chaisiri K."/>
            <person name="Xia D."/>
            <person name="Armstrong S.D."/>
            <person name="Fang Y."/>
            <person name="Donnelly M.J."/>
            <person name="Kadowaki T."/>
            <person name="McGarry J.W."/>
            <person name="Darby A.C."/>
            <person name="Makepeace B.L."/>
        </authorList>
    </citation>
    <scope>NUCLEOTIDE SEQUENCE [LARGE SCALE GENOMIC DNA]</scope>
    <source>
        <strain evidence="5">UoL-UT</strain>
    </source>
</reference>
<dbReference type="GO" id="GO:0005694">
    <property type="term" value="C:chromosome"/>
    <property type="evidence" value="ECO:0007669"/>
    <property type="project" value="UniProtKB-ARBA"/>
</dbReference>
<evidence type="ECO:0000313" key="6">
    <source>
        <dbReference type="Proteomes" id="UP000288716"/>
    </source>
</evidence>
<dbReference type="InterPro" id="IPR023780">
    <property type="entry name" value="Chromo_domain"/>
</dbReference>
<organism evidence="5 6">
    <name type="scientific">Leptotrombidium deliense</name>
    <dbReference type="NCBI Taxonomy" id="299467"/>
    <lineage>
        <taxon>Eukaryota</taxon>
        <taxon>Metazoa</taxon>
        <taxon>Ecdysozoa</taxon>
        <taxon>Arthropoda</taxon>
        <taxon>Chelicerata</taxon>
        <taxon>Arachnida</taxon>
        <taxon>Acari</taxon>
        <taxon>Acariformes</taxon>
        <taxon>Trombidiformes</taxon>
        <taxon>Prostigmata</taxon>
        <taxon>Anystina</taxon>
        <taxon>Parasitengona</taxon>
        <taxon>Trombiculoidea</taxon>
        <taxon>Trombiculidae</taxon>
        <taxon>Leptotrombidium</taxon>
    </lineage>
</organism>
<dbReference type="PROSITE" id="PS00598">
    <property type="entry name" value="CHROMO_1"/>
    <property type="match status" value="1"/>
</dbReference>
<dbReference type="EMBL" id="NCKV01016916">
    <property type="protein sequence ID" value="RWS20545.1"/>
    <property type="molecule type" value="Genomic_DNA"/>
</dbReference>
<protein>
    <submittedName>
        <fullName evidence="5">Chromobox protein 1-like protein</fullName>
    </submittedName>
</protein>
<evidence type="ECO:0000313" key="5">
    <source>
        <dbReference type="EMBL" id="RWS20545.1"/>
    </source>
</evidence>
<gene>
    <name evidence="5" type="ORF">B4U80_08787</name>
</gene>
<feature type="compositionally biased region" description="Acidic residues" evidence="3">
    <location>
        <begin position="20"/>
        <end position="45"/>
    </location>
</feature>
<dbReference type="SUPFAM" id="SSF54160">
    <property type="entry name" value="Chromo domain-like"/>
    <property type="match status" value="1"/>
</dbReference>
<dbReference type="GO" id="GO:0005634">
    <property type="term" value="C:nucleus"/>
    <property type="evidence" value="ECO:0007669"/>
    <property type="project" value="UniProtKB-SubCell"/>
</dbReference>
<comment type="caution">
    <text evidence="5">The sequence shown here is derived from an EMBL/GenBank/DDBJ whole genome shotgun (WGS) entry which is preliminary data.</text>
</comment>
<dbReference type="InterPro" id="IPR000953">
    <property type="entry name" value="Chromo/chromo_shadow_dom"/>
</dbReference>
<evidence type="ECO:0000256" key="1">
    <source>
        <dbReference type="ARBA" id="ARBA00004123"/>
    </source>
</evidence>
<feature type="domain" description="Chromo" evidence="4">
    <location>
        <begin position="87"/>
        <end position="138"/>
    </location>
</feature>
<sequence length="324" mass="37413">MSRILNFVRRRKTPYLDSDSSSEEEECQEDAEAPEECCEETETENGNELRMNGYLENNCSQEVDLIQNLDLNRTQNEWACEEIEPDYKIERILGKRVNGGNVEYYLKWEGYDESYNTWEPEENLSDADHLIAMYENDHVPPQTIKVARKSTALPANIFAKVPGEDDSESDNSGSFVRILRSSERKLDSASKAIDHRKEKSTVTQRLEKRFVKGALSATNYGEITFEKDESQISERKLRSAVIKSKVIRKKTQLKKKESKDTEFIKRAPIKRKPKPTKETKVANITKVNNKSAVVTTREYIIGNAKKPINKRKKTEKTFKKMWSA</sequence>
<dbReference type="STRING" id="299467.A0A443RZ50"/>
<name>A0A443RZ50_9ACAR</name>
<dbReference type="OrthoDB" id="433924at2759"/>
<keyword evidence="2" id="KW-0539">Nucleus</keyword>
<dbReference type="VEuPathDB" id="VectorBase:LDEU011495"/>
<comment type="subcellular location">
    <subcellularLocation>
        <location evidence="1">Nucleus</location>
    </subcellularLocation>
</comment>
<dbReference type="Pfam" id="PF00385">
    <property type="entry name" value="Chromo"/>
    <property type="match status" value="1"/>
</dbReference>
<feature type="region of interest" description="Disordered" evidence="3">
    <location>
        <begin position="14"/>
        <end position="45"/>
    </location>
</feature>
<dbReference type="PRINTS" id="PR00504">
    <property type="entry name" value="CHROMODOMAIN"/>
</dbReference>
<dbReference type="InterPro" id="IPR017984">
    <property type="entry name" value="Chromo_dom_subgr"/>
</dbReference>
<keyword evidence="6" id="KW-1185">Reference proteome</keyword>
<dbReference type="CDD" id="cd00024">
    <property type="entry name" value="CD_CSD"/>
    <property type="match status" value="1"/>
</dbReference>
<dbReference type="InterPro" id="IPR016197">
    <property type="entry name" value="Chromo-like_dom_sf"/>
</dbReference>
<dbReference type="InterPro" id="IPR051219">
    <property type="entry name" value="Heterochromatin_chromo-domain"/>
</dbReference>
<dbReference type="Proteomes" id="UP000288716">
    <property type="component" value="Unassembled WGS sequence"/>
</dbReference>
<accession>A0A443RZ50</accession>
<proteinExistence type="predicted"/>
<evidence type="ECO:0000256" key="2">
    <source>
        <dbReference type="ARBA" id="ARBA00023242"/>
    </source>
</evidence>
<dbReference type="SMART" id="SM00298">
    <property type="entry name" value="CHROMO"/>
    <property type="match status" value="1"/>
</dbReference>
<dbReference type="AlphaFoldDB" id="A0A443RZ50"/>
<dbReference type="PANTHER" id="PTHR22812">
    <property type="entry name" value="CHROMOBOX PROTEIN"/>
    <property type="match status" value="1"/>
</dbReference>